<dbReference type="Pfam" id="PF13637">
    <property type="entry name" value="Ank_4"/>
    <property type="match status" value="1"/>
</dbReference>
<dbReference type="VEuPathDB" id="CryptoDB:Vbra_22180"/>
<feature type="compositionally biased region" description="Basic and acidic residues" evidence="3">
    <location>
        <begin position="869"/>
        <end position="882"/>
    </location>
</feature>
<feature type="compositionally biased region" description="Acidic residues" evidence="3">
    <location>
        <begin position="20"/>
        <end position="31"/>
    </location>
</feature>
<feature type="domain" description="RING-type" evidence="4">
    <location>
        <begin position="932"/>
        <end position="1014"/>
    </location>
</feature>
<feature type="region of interest" description="Disordered" evidence="3">
    <location>
        <begin position="802"/>
        <end position="928"/>
    </location>
</feature>
<feature type="region of interest" description="Disordered" evidence="3">
    <location>
        <begin position="12"/>
        <end position="89"/>
    </location>
</feature>
<keyword evidence="2" id="KW-0040">ANK repeat</keyword>
<feature type="compositionally biased region" description="Low complexity" evidence="3">
    <location>
        <begin position="803"/>
        <end position="814"/>
    </location>
</feature>
<dbReference type="InterPro" id="IPR002110">
    <property type="entry name" value="Ankyrin_rpt"/>
</dbReference>
<dbReference type="InterPro" id="IPR050745">
    <property type="entry name" value="Multifunctional_regulatory"/>
</dbReference>
<dbReference type="InterPro" id="IPR001841">
    <property type="entry name" value="Znf_RING"/>
</dbReference>
<feature type="compositionally biased region" description="Low complexity" evidence="3">
    <location>
        <begin position="888"/>
        <end position="925"/>
    </location>
</feature>
<dbReference type="PANTHER" id="PTHR24189">
    <property type="entry name" value="MYOTROPHIN"/>
    <property type="match status" value="1"/>
</dbReference>
<feature type="compositionally biased region" description="Polar residues" evidence="3">
    <location>
        <begin position="531"/>
        <end position="540"/>
    </location>
</feature>
<dbReference type="SMART" id="SM00184">
    <property type="entry name" value="RING"/>
    <property type="match status" value="1"/>
</dbReference>
<feature type="compositionally biased region" description="Basic residues" evidence="3">
    <location>
        <begin position="518"/>
        <end position="530"/>
    </location>
</feature>
<feature type="compositionally biased region" description="Pro residues" evidence="3">
    <location>
        <begin position="608"/>
        <end position="617"/>
    </location>
</feature>
<feature type="compositionally biased region" description="Polar residues" evidence="3">
    <location>
        <begin position="549"/>
        <end position="561"/>
    </location>
</feature>
<dbReference type="InterPro" id="IPR013083">
    <property type="entry name" value="Znf_RING/FYVE/PHD"/>
</dbReference>
<dbReference type="AlphaFoldDB" id="A0A0G4GCD9"/>
<dbReference type="STRING" id="1169540.A0A0G4GCD9"/>
<feature type="region of interest" description="Disordered" evidence="3">
    <location>
        <begin position="456"/>
        <end position="787"/>
    </location>
</feature>
<dbReference type="SUPFAM" id="SSF48403">
    <property type="entry name" value="Ankyrin repeat"/>
    <property type="match status" value="1"/>
</dbReference>
<dbReference type="Proteomes" id="UP000041254">
    <property type="component" value="Unassembled WGS sequence"/>
</dbReference>
<dbReference type="InParanoid" id="A0A0G4GCD9"/>
<evidence type="ECO:0000256" key="2">
    <source>
        <dbReference type="ARBA" id="ARBA00023043"/>
    </source>
</evidence>
<dbReference type="SUPFAM" id="SSF57850">
    <property type="entry name" value="RING/U-box"/>
    <property type="match status" value="1"/>
</dbReference>
<dbReference type="PANTHER" id="PTHR24189:SF50">
    <property type="entry name" value="ANKYRIN REPEAT AND SOCS BOX PROTEIN 2"/>
    <property type="match status" value="1"/>
</dbReference>
<dbReference type="Gene3D" id="1.25.40.20">
    <property type="entry name" value="Ankyrin repeat-containing domain"/>
    <property type="match status" value="2"/>
</dbReference>
<dbReference type="InterPro" id="IPR036770">
    <property type="entry name" value="Ankyrin_rpt-contain_sf"/>
</dbReference>
<dbReference type="Pfam" id="PF13920">
    <property type="entry name" value="zf-C3HC4_3"/>
    <property type="match status" value="1"/>
</dbReference>
<feature type="compositionally biased region" description="Basic and acidic residues" evidence="3">
    <location>
        <begin position="631"/>
        <end position="643"/>
    </location>
</feature>
<organism evidence="5 6">
    <name type="scientific">Vitrella brassicaformis (strain CCMP3155)</name>
    <dbReference type="NCBI Taxonomy" id="1169540"/>
    <lineage>
        <taxon>Eukaryota</taxon>
        <taxon>Sar</taxon>
        <taxon>Alveolata</taxon>
        <taxon>Colpodellida</taxon>
        <taxon>Vitrellaceae</taxon>
        <taxon>Vitrella</taxon>
    </lineage>
</organism>
<feature type="compositionally biased region" description="Gly residues" evidence="3">
    <location>
        <begin position="845"/>
        <end position="855"/>
    </location>
</feature>
<feature type="compositionally biased region" description="Pro residues" evidence="3">
    <location>
        <begin position="718"/>
        <end position="731"/>
    </location>
</feature>
<evidence type="ECO:0000313" key="6">
    <source>
        <dbReference type="Proteomes" id="UP000041254"/>
    </source>
</evidence>
<gene>
    <name evidence="5" type="ORF">Vbra_22180</name>
</gene>
<keyword evidence="1" id="KW-0677">Repeat</keyword>
<feature type="compositionally biased region" description="Low complexity" evidence="3">
    <location>
        <begin position="680"/>
        <end position="689"/>
    </location>
</feature>
<protein>
    <recommendedName>
        <fullName evidence="4">RING-type domain-containing protein</fullName>
    </recommendedName>
</protein>
<evidence type="ECO:0000256" key="3">
    <source>
        <dbReference type="SAM" id="MobiDB-lite"/>
    </source>
</evidence>
<reference evidence="5 6" key="1">
    <citation type="submission" date="2014-11" db="EMBL/GenBank/DDBJ databases">
        <authorList>
            <person name="Zhu J."/>
            <person name="Qi W."/>
            <person name="Song R."/>
        </authorList>
    </citation>
    <scope>NUCLEOTIDE SEQUENCE [LARGE SCALE GENOMIC DNA]</scope>
</reference>
<evidence type="ECO:0000256" key="1">
    <source>
        <dbReference type="ARBA" id="ARBA00022737"/>
    </source>
</evidence>
<accession>A0A0G4GCD9</accession>
<name>A0A0G4GCD9_VITBC</name>
<dbReference type="EMBL" id="CDMY01000624">
    <property type="protein sequence ID" value="CEM26968.1"/>
    <property type="molecule type" value="Genomic_DNA"/>
</dbReference>
<keyword evidence="6" id="KW-1185">Reference proteome</keyword>
<evidence type="ECO:0000313" key="5">
    <source>
        <dbReference type="EMBL" id="CEM26968.1"/>
    </source>
</evidence>
<feature type="compositionally biased region" description="Basic and acidic residues" evidence="3">
    <location>
        <begin position="508"/>
        <end position="517"/>
    </location>
</feature>
<dbReference type="PhylomeDB" id="A0A0G4GCD9"/>
<evidence type="ECO:0000259" key="4">
    <source>
        <dbReference type="SMART" id="SM00184"/>
    </source>
</evidence>
<dbReference type="Gene3D" id="3.30.40.10">
    <property type="entry name" value="Zinc/RING finger domain, C3HC4 (zinc finger)"/>
    <property type="match status" value="1"/>
</dbReference>
<sequence length="1036" mass="110750">MQRVSRHKCIAYVAATEEQQSSDEESSDGQAEENHMGVDGGNYRGVSRVSGGLGMAFSGQQGSAPNRSGQGQGQDRQDSGPPLPPGWVSRFKAVTPLGVSMTLSEAVIRRTVTHPQHVTDMIQQEGADPNVQPGLQVADGLTGIYTAYPLLSLAIDNMTNNSVAAIWASHDGEIPAPVAMRMWPTIGLQVAVMQALIESGADINGGAGTGHAPCTPLRVAIRACNPAAFRLLIDQPGIQLRGRRVMALAFTFRTDQPTEAHEAALLSFYRQLIQRDSTLAAELSPMSGNLVHVAAESPSVYSQQFIESYIDLLVANGVDIEATDILGCTPLHTAASKGSHRVAASLCHRLAAAGIDRGTLFGDETPLGVAARQLDDDIQRLEDNNTEQAERDRLGDRFSDLILIIRVLLLAGANISLLPTATEEDRRRRQLVLAECNAAPNELPIPDRRPATIEAQGRLQKMKEQRDRHKRRQATREANEAPTAADLARQQREADANAEALIREEEEAANKKKEAAKAKGKKGKGKRGKGQHSTAATSSPPGGEDDQADSTGAANDDQPTSNDEDIDALLLGSAFAQRTVESHAQAINPKQKAAPTKSHPAAHAKGPPCHPFSPFQPPTAKQQTNLPPSADKSRSHQPHDRPLLSRPSGVSMADQTPGEERLPGPSADSKLGRGSGLGLSGAAPSLSSRPAPPPPRLPSAEDLCQSGKRRPFVSSSPSHPPPPPRPLPPAHRPASGADGPFPHPAHGPQQPDGLLPSSSSVDCPSRHRGPPPLVKCPKSFGASLSQNEPRFSQLHGLRCAFDACPSSSSYGHPSAAPPAPAAAAAAAATPYQEPLGPLDDDEGGEGASAGAGAAGGVNDRLGGSSREAQLQRENEELKRRLAELTTTAAQQHQPSSSSSSSAPLPLQQPSPQQQQQQQPPGAAQPEGDGRECAICLDAPPSVMYMPCRHLRLCRQCYDQRCSKWRRDLHQVRAENARRREENEGIKRQNEGRKKEEKIPLVELLDEPEYLCEQCKTKVVFAGSRDEVRQWADQPIT</sequence>
<proteinExistence type="predicted"/>
<feature type="compositionally biased region" description="Low complexity" evidence="3">
    <location>
        <begin position="821"/>
        <end position="837"/>
    </location>
</feature>